<feature type="region of interest" description="Disordered" evidence="2">
    <location>
        <begin position="25"/>
        <end position="63"/>
    </location>
</feature>
<protein>
    <recommendedName>
        <fullName evidence="6">Cuticular protein</fullName>
    </recommendedName>
</protein>
<sequence>MALDAIQLVTILLLAVIYGDAVKPPGYVEPQQKEPDSRPPRYEYGYNVNTDEGSAEQGKQEERDGIYASGRYYVQGKDSNQDVRYFADDWGFHPAVEYSNAGPHSKSRARFALGFEAVQQLKNKENNQPQLQGLPETGNLNKQGPQVLLRNSEPTIQGQHAENSQHFSSFQSNNQESQRIEENQQQQTPEPQTDFRNPQQPLAQFQQQIVIQEQPSNNAYNREKSKNEPAENVVYPQQPENLSFGHQQILVFPNQQQQTEGISIEKQAADSQENLYEQQGVNEVIETENLDQNNYQEFGLKINPTKQKPNNKLIETTQHLVSGQDVLDINSAITKQQETSIESSTVQYSTVNQESNKDNPQVTYVSTTPCPSTQNTFKEQPIVVADYEEGNAQYSSSTIQAEEQAESFSTTAKSVESFSTTYESPSTIVVTPRPISTQFLAPITAGIRLQNIEHYEQNDKTEQKSNEYVQIQESVPYYLGKFEYPVASDEQVSANYSFENSIDYRAKGDLELGKILLLLPEPPRAEKLVQRPFDEVDNHLTAQQLPNSQIKDQFQEAQRHVESSAQITGDSLASTQIIQDLQQQISEYQHKYRENNQKETSENDNKNSNLYRVHLTQNPPEITRIIQQPYPVRVPYEVPYPVVKQIPVPVTYQRVVEKPVHITKYVEKPVPVPQPYPVEKVVEKPVHIPVQVTRYIDRPYPVEVRVPYPQPYPVEKLVHNIIRQPYPVEVKVPYPVEKIVEKKVHVPHYIDKPVTVEKIVEKPVTHYVDRPYPVEKIVEKPVPHYVDRPYPVEVKVPVPQPFYVRVEVPRPHPIGVNQAYQRGLYQHILEQNAQQSQQQAFFSNPYAYAPQINQYLPPRKEIVINNGYLPPKQFSTGYLPPATTADCTHGHTGVNSNDHIGLLPPRIGDGRTYMRRFRSARQFDDNSVRMEYGFMPPMVPSLEIDDKGNPIEKGEK</sequence>
<keyword evidence="5" id="KW-1185">Reference proteome</keyword>
<dbReference type="PANTHER" id="PTHR47771:SF14">
    <property type="entry name" value="RH73259P"/>
    <property type="match status" value="1"/>
</dbReference>
<dbReference type="OrthoDB" id="371494at2759"/>
<gene>
    <name evidence="4" type="ORF">PHAECO_LOCUS11706</name>
</gene>
<dbReference type="Pfam" id="PF00379">
    <property type="entry name" value="Chitin_bind_4"/>
    <property type="match status" value="1"/>
</dbReference>
<dbReference type="AlphaFoldDB" id="A0A9N9SI87"/>
<evidence type="ECO:0000256" key="1">
    <source>
        <dbReference type="PROSITE-ProRule" id="PRU00497"/>
    </source>
</evidence>
<feature type="chain" id="PRO_5040315203" description="Cuticular protein" evidence="3">
    <location>
        <begin position="22"/>
        <end position="956"/>
    </location>
</feature>
<keyword evidence="1" id="KW-0193">Cuticle</keyword>
<reference evidence="4" key="1">
    <citation type="submission" date="2022-01" db="EMBL/GenBank/DDBJ databases">
        <authorList>
            <person name="King R."/>
        </authorList>
    </citation>
    <scope>NUCLEOTIDE SEQUENCE</scope>
</reference>
<feature type="compositionally biased region" description="Basic and acidic residues" evidence="2">
    <location>
        <begin position="31"/>
        <end position="41"/>
    </location>
</feature>
<proteinExistence type="predicted"/>
<evidence type="ECO:0008006" key="6">
    <source>
        <dbReference type="Google" id="ProtNLM"/>
    </source>
</evidence>
<dbReference type="EMBL" id="OU896714">
    <property type="protein sequence ID" value="CAG9824355.1"/>
    <property type="molecule type" value="Genomic_DNA"/>
</dbReference>
<dbReference type="PROSITE" id="PS51155">
    <property type="entry name" value="CHIT_BIND_RR_2"/>
    <property type="match status" value="1"/>
</dbReference>
<keyword evidence="3" id="KW-0732">Signal</keyword>
<evidence type="ECO:0000313" key="4">
    <source>
        <dbReference type="EMBL" id="CAG9824355.1"/>
    </source>
</evidence>
<dbReference type="GO" id="GO:0042302">
    <property type="term" value="F:structural constituent of cuticle"/>
    <property type="evidence" value="ECO:0007669"/>
    <property type="project" value="UniProtKB-UniRule"/>
</dbReference>
<organism evidence="4 5">
    <name type="scientific">Phaedon cochleariae</name>
    <name type="common">Mustard beetle</name>
    <dbReference type="NCBI Taxonomy" id="80249"/>
    <lineage>
        <taxon>Eukaryota</taxon>
        <taxon>Metazoa</taxon>
        <taxon>Ecdysozoa</taxon>
        <taxon>Arthropoda</taxon>
        <taxon>Hexapoda</taxon>
        <taxon>Insecta</taxon>
        <taxon>Pterygota</taxon>
        <taxon>Neoptera</taxon>
        <taxon>Endopterygota</taxon>
        <taxon>Coleoptera</taxon>
        <taxon>Polyphaga</taxon>
        <taxon>Cucujiformia</taxon>
        <taxon>Chrysomeloidea</taxon>
        <taxon>Chrysomelidae</taxon>
        <taxon>Chrysomelinae</taxon>
        <taxon>Chrysomelini</taxon>
        <taxon>Phaedon</taxon>
    </lineage>
</organism>
<evidence type="ECO:0000313" key="5">
    <source>
        <dbReference type="Proteomes" id="UP001153737"/>
    </source>
</evidence>
<reference evidence="4" key="2">
    <citation type="submission" date="2022-10" db="EMBL/GenBank/DDBJ databases">
        <authorList>
            <consortium name="ENA_rothamsted_submissions"/>
            <consortium name="culmorum"/>
            <person name="King R."/>
        </authorList>
    </citation>
    <scope>NUCLEOTIDE SEQUENCE</scope>
</reference>
<evidence type="ECO:0000256" key="3">
    <source>
        <dbReference type="SAM" id="SignalP"/>
    </source>
</evidence>
<dbReference type="PANTHER" id="PTHR47771">
    <property type="entry name" value="LD27203P-RELATED"/>
    <property type="match status" value="1"/>
</dbReference>
<name>A0A9N9SI87_PHACE</name>
<accession>A0A9N9SI87</accession>
<feature type="signal peptide" evidence="3">
    <location>
        <begin position="1"/>
        <end position="21"/>
    </location>
</feature>
<dbReference type="InterPro" id="IPR000618">
    <property type="entry name" value="Insect_cuticle"/>
</dbReference>
<evidence type="ECO:0000256" key="2">
    <source>
        <dbReference type="SAM" id="MobiDB-lite"/>
    </source>
</evidence>
<dbReference type="Proteomes" id="UP001153737">
    <property type="component" value="Chromosome 8"/>
</dbReference>
<feature type="region of interest" description="Disordered" evidence="2">
    <location>
        <begin position="156"/>
        <end position="197"/>
    </location>
</feature>
<feature type="compositionally biased region" description="Low complexity" evidence="2">
    <location>
        <begin position="162"/>
        <end position="197"/>
    </location>
</feature>